<keyword evidence="1" id="KW-0472">Membrane</keyword>
<dbReference type="AlphaFoldDB" id="A0A1H7PY73"/>
<keyword evidence="1" id="KW-0812">Transmembrane</keyword>
<evidence type="ECO:0000256" key="1">
    <source>
        <dbReference type="SAM" id="Phobius"/>
    </source>
</evidence>
<proteinExistence type="predicted"/>
<evidence type="ECO:0000313" key="3">
    <source>
        <dbReference type="Proteomes" id="UP000198916"/>
    </source>
</evidence>
<keyword evidence="1" id="KW-1133">Transmembrane helix</keyword>
<dbReference type="EMBL" id="FNZR01000005">
    <property type="protein sequence ID" value="SEL40428.1"/>
    <property type="molecule type" value="Genomic_DNA"/>
</dbReference>
<keyword evidence="3" id="KW-1185">Reference proteome</keyword>
<accession>A0A1H7PY73</accession>
<dbReference type="Proteomes" id="UP000198916">
    <property type="component" value="Unassembled WGS sequence"/>
</dbReference>
<evidence type="ECO:0000313" key="2">
    <source>
        <dbReference type="EMBL" id="SEL40428.1"/>
    </source>
</evidence>
<name>A0A1H7PY73_9SPHI</name>
<sequence>MKKVLIYTLPVVALLIFLIGKGRLITINVGSTWVALSYGLLSGTLIVIWLLIVLMKLIIKR</sequence>
<gene>
    <name evidence="2" type="ORF">SAMN05421740_10563</name>
</gene>
<reference evidence="3" key="1">
    <citation type="submission" date="2016-10" db="EMBL/GenBank/DDBJ databases">
        <authorList>
            <person name="Varghese N."/>
            <person name="Submissions S."/>
        </authorList>
    </citation>
    <scope>NUCLEOTIDE SEQUENCE [LARGE SCALE GENOMIC DNA]</scope>
    <source>
        <strain evidence="3">Jip14</strain>
    </source>
</reference>
<protein>
    <submittedName>
        <fullName evidence="2">Uncharacterized protein</fullName>
    </submittedName>
</protein>
<feature type="transmembrane region" description="Helical" evidence="1">
    <location>
        <begin position="34"/>
        <end position="59"/>
    </location>
</feature>
<dbReference type="STRING" id="332977.SAMN05421740_10563"/>
<organism evidence="2 3">
    <name type="scientific">Parapedobacter koreensis</name>
    <dbReference type="NCBI Taxonomy" id="332977"/>
    <lineage>
        <taxon>Bacteria</taxon>
        <taxon>Pseudomonadati</taxon>
        <taxon>Bacteroidota</taxon>
        <taxon>Sphingobacteriia</taxon>
        <taxon>Sphingobacteriales</taxon>
        <taxon>Sphingobacteriaceae</taxon>
        <taxon>Parapedobacter</taxon>
    </lineage>
</organism>